<evidence type="ECO:0000313" key="2">
    <source>
        <dbReference type="EMBL" id="RIH89083.1"/>
    </source>
</evidence>
<dbReference type="InterPro" id="IPR051705">
    <property type="entry name" value="Gsp_Synthetase/Amidase"/>
</dbReference>
<proteinExistence type="predicted"/>
<gene>
    <name evidence="2" type="primary">gss</name>
    <name evidence="2" type="ORF">Mrose_00468</name>
</gene>
<dbReference type="PROSITE" id="PS50911">
    <property type="entry name" value="CHAP"/>
    <property type="match status" value="1"/>
</dbReference>
<sequence length="267" mass="30699">MEFTAKYERGKFRGQTRQFRNGRLSFSPGGKPKTLEGEWLGKDERGEETIYRLTAVWVPNSGIAINTQLIEEINNASRSDRTSGYKSPYWGKQIGSLDGIPVYYNARDEGNNNRRNKLEDSNGKVIYDFGLKWQCVEFIRRYFYYKHGFLFEGRGDAHSYFSDEVKDGGNHRGLRQYVNDHGYDRRVGKFTGKGSVSKPQKGDLIVMHYSTTGHVAIIGEVSDDSITIVQQNVETDVTERFPLEKVFVGGETRWRINSTRVRGWLRP</sequence>
<dbReference type="AlphaFoldDB" id="A0A399EZ92"/>
<organism evidence="2 3">
    <name type="scientific">Calidithermus roseus</name>
    <dbReference type="NCBI Taxonomy" id="1644118"/>
    <lineage>
        <taxon>Bacteria</taxon>
        <taxon>Thermotogati</taxon>
        <taxon>Deinococcota</taxon>
        <taxon>Deinococci</taxon>
        <taxon>Thermales</taxon>
        <taxon>Thermaceae</taxon>
        <taxon>Calidithermus</taxon>
    </lineage>
</organism>
<evidence type="ECO:0000313" key="3">
    <source>
        <dbReference type="Proteomes" id="UP000265341"/>
    </source>
</evidence>
<protein>
    <submittedName>
        <fullName evidence="2">Bifunctional glutathionylspermidine synthetase/amidase</fullName>
    </submittedName>
</protein>
<dbReference type="EMBL" id="QWLA01000005">
    <property type="protein sequence ID" value="RIH89083.1"/>
    <property type="molecule type" value="Genomic_DNA"/>
</dbReference>
<accession>A0A399EZ92</accession>
<dbReference type="InterPro" id="IPR038765">
    <property type="entry name" value="Papain-like_cys_pep_sf"/>
</dbReference>
<dbReference type="Proteomes" id="UP000265341">
    <property type="component" value="Unassembled WGS sequence"/>
</dbReference>
<dbReference type="PANTHER" id="PTHR30094">
    <property type="entry name" value="BIFUNCTIONAL GLUTATHIONYLSPERMIDINE SYNTHETASE/AMIDASE-RELATED"/>
    <property type="match status" value="1"/>
</dbReference>
<dbReference type="PANTHER" id="PTHR30094:SF0">
    <property type="entry name" value="BIFUNCTIONAL GLUTATHIONYLSPERMIDINE SYNTHETASE_AMIDASE-RELATED"/>
    <property type="match status" value="1"/>
</dbReference>
<dbReference type="Gene3D" id="3.90.1720.10">
    <property type="entry name" value="endopeptidase domain like (from Nostoc punctiforme)"/>
    <property type="match status" value="1"/>
</dbReference>
<reference evidence="2 3" key="1">
    <citation type="submission" date="2018-08" db="EMBL/GenBank/DDBJ databases">
        <title>Meiothermus roseus NBRC 110900 genome sequencing project.</title>
        <authorList>
            <person name="Da Costa M.S."/>
            <person name="Albuquerque L."/>
            <person name="Raposo P."/>
            <person name="Froufe H.J.C."/>
            <person name="Barroso C.S."/>
            <person name="Egas C."/>
        </authorList>
    </citation>
    <scope>NUCLEOTIDE SEQUENCE [LARGE SCALE GENOMIC DNA]</scope>
    <source>
        <strain evidence="2 3">NBRC 110900</strain>
    </source>
</reference>
<dbReference type="SUPFAM" id="SSF54001">
    <property type="entry name" value="Cysteine proteinases"/>
    <property type="match status" value="1"/>
</dbReference>
<dbReference type="Pfam" id="PF05257">
    <property type="entry name" value="CHAP"/>
    <property type="match status" value="1"/>
</dbReference>
<dbReference type="InterPro" id="IPR007921">
    <property type="entry name" value="CHAP_dom"/>
</dbReference>
<evidence type="ECO:0000259" key="1">
    <source>
        <dbReference type="PROSITE" id="PS50911"/>
    </source>
</evidence>
<name>A0A399EZ92_9DEIN</name>
<keyword evidence="3" id="KW-1185">Reference proteome</keyword>
<feature type="domain" description="Peptidase C51" evidence="1">
    <location>
        <begin position="110"/>
        <end position="266"/>
    </location>
</feature>
<dbReference type="GO" id="GO:0016874">
    <property type="term" value="F:ligase activity"/>
    <property type="evidence" value="ECO:0007669"/>
    <property type="project" value="TreeGrafter"/>
</dbReference>
<comment type="caution">
    <text evidence="2">The sequence shown here is derived from an EMBL/GenBank/DDBJ whole genome shotgun (WGS) entry which is preliminary data.</text>
</comment>